<evidence type="ECO:0000259" key="3">
    <source>
        <dbReference type="Pfam" id="PF01248"/>
    </source>
</evidence>
<evidence type="ECO:0000313" key="8">
    <source>
        <dbReference type="WBParaSite" id="BXY_0146300.1"/>
    </source>
</evidence>
<dbReference type="GO" id="GO:1990904">
    <property type="term" value="C:ribonucleoprotein complex"/>
    <property type="evidence" value="ECO:0007669"/>
    <property type="project" value="UniProtKB-KW"/>
</dbReference>
<accession>A0A1I7RL78</accession>
<reference evidence="8" key="1">
    <citation type="submission" date="2016-11" db="UniProtKB">
        <authorList>
            <consortium name="WormBaseParasite"/>
        </authorList>
    </citation>
    <scope>IDENTIFICATION</scope>
</reference>
<dbReference type="AlphaFoldDB" id="A0A1I7RL78"/>
<name>A0A1I7RL78_BURXY</name>
<comment type="similarity">
    <text evidence="1">Belongs to the eukaryotic ribosomal protein eL8 family.</text>
</comment>
<dbReference type="InterPro" id="IPR018492">
    <property type="entry name" value="Ribosomal_eL8/Nhp2"/>
</dbReference>
<dbReference type="Proteomes" id="UP000659654">
    <property type="component" value="Unassembled WGS sequence"/>
</dbReference>
<protein>
    <submittedName>
        <fullName evidence="4">(pine wood nematode) hypothetical protein</fullName>
    </submittedName>
    <submittedName>
        <fullName evidence="8">Ribosomal_L7Ae domain-containing protein</fullName>
    </submittedName>
</protein>
<evidence type="ECO:0000313" key="6">
    <source>
        <dbReference type="Proteomes" id="UP000095284"/>
    </source>
</evidence>
<evidence type="ECO:0000256" key="2">
    <source>
        <dbReference type="ARBA" id="ARBA00023274"/>
    </source>
</evidence>
<dbReference type="eggNOG" id="KOG3167">
    <property type="taxonomic scope" value="Eukaryota"/>
</dbReference>
<evidence type="ECO:0000256" key="1">
    <source>
        <dbReference type="ARBA" id="ARBA00007337"/>
    </source>
</evidence>
<reference evidence="5" key="2">
    <citation type="submission" date="2020-08" db="EMBL/GenBank/DDBJ databases">
        <authorList>
            <person name="Kikuchi T."/>
        </authorList>
    </citation>
    <scope>NUCLEOTIDE SEQUENCE</scope>
    <source>
        <strain evidence="4">Ka4C1</strain>
    </source>
</reference>
<dbReference type="EMBL" id="CAJFDI010000001">
    <property type="protein sequence ID" value="CAD5208910.1"/>
    <property type="molecule type" value="Genomic_DNA"/>
</dbReference>
<dbReference type="Gene3D" id="3.30.1330.30">
    <property type="match status" value="1"/>
</dbReference>
<dbReference type="InterPro" id="IPR029064">
    <property type="entry name" value="Ribosomal_eL30-like_sf"/>
</dbReference>
<evidence type="ECO:0000313" key="5">
    <source>
        <dbReference type="EMBL" id="CAG9083339.1"/>
    </source>
</evidence>
<sequence>MGKKSVKAEAEDSMDTSTVATTTIVPATDKDEYNALTAVCNEISQPMAGRKLAKKIYKLLKHVGKDKNTVSVGLAAVMKSLRKGEEGVVILAGNVWPIDMYSHIPGICEEKNIPYVYTPSREHLGLALGYNRPCIVVLIKNTKFSSEQFDELSEACKELDAQF</sequence>
<keyword evidence="7" id="KW-1185">Reference proteome</keyword>
<feature type="domain" description="Ribosomal protein eL8/eL30/eS12/Gadd45" evidence="3">
    <location>
        <begin position="55"/>
        <end position="146"/>
    </location>
</feature>
<dbReference type="Proteomes" id="UP000095284">
    <property type="component" value="Unplaced"/>
</dbReference>
<evidence type="ECO:0000313" key="4">
    <source>
        <dbReference type="EMBL" id="CAD5208910.1"/>
    </source>
</evidence>
<dbReference type="Pfam" id="PF01248">
    <property type="entry name" value="Ribosomal_L7Ae"/>
    <property type="match status" value="1"/>
</dbReference>
<dbReference type="OrthoDB" id="5364946at2759"/>
<organism evidence="6 8">
    <name type="scientific">Bursaphelenchus xylophilus</name>
    <name type="common">Pinewood nematode worm</name>
    <name type="synonym">Aphelenchoides xylophilus</name>
    <dbReference type="NCBI Taxonomy" id="6326"/>
    <lineage>
        <taxon>Eukaryota</taxon>
        <taxon>Metazoa</taxon>
        <taxon>Ecdysozoa</taxon>
        <taxon>Nematoda</taxon>
        <taxon>Chromadorea</taxon>
        <taxon>Rhabditida</taxon>
        <taxon>Tylenchina</taxon>
        <taxon>Tylenchomorpha</taxon>
        <taxon>Aphelenchoidea</taxon>
        <taxon>Aphelenchoididae</taxon>
        <taxon>Bursaphelenchus</taxon>
    </lineage>
</organism>
<evidence type="ECO:0000313" key="7">
    <source>
        <dbReference type="Proteomes" id="UP000659654"/>
    </source>
</evidence>
<dbReference type="InterPro" id="IPR004038">
    <property type="entry name" value="Ribosomal_eL8/eL30/eS12/Gad45"/>
</dbReference>
<dbReference type="Proteomes" id="UP000582659">
    <property type="component" value="Unassembled WGS sequence"/>
</dbReference>
<dbReference type="SMR" id="A0A1I7RL78"/>
<gene>
    <name evidence="4" type="ORF">BXYJ_LOCUS1146</name>
</gene>
<dbReference type="SUPFAM" id="SSF55315">
    <property type="entry name" value="L30e-like"/>
    <property type="match status" value="1"/>
</dbReference>
<keyword evidence="2" id="KW-0687">Ribonucleoprotein</keyword>
<dbReference type="EMBL" id="CAJFCV020000001">
    <property type="protein sequence ID" value="CAG9083339.1"/>
    <property type="molecule type" value="Genomic_DNA"/>
</dbReference>
<proteinExistence type="inferred from homology"/>
<dbReference type="WBParaSite" id="BXY_0146300.1">
    <property type="protein sequence ID" value="BXY_0146300.1"/>
    <property type="gene ID" value="BXY_0146300"/>
</dbReference>
<dbReference type="PRINTS" id="PR00881">
    <property type="entry name" value="L7ARS6FAMILY"/>
</dbReference>